<comment type="catalytic activity">
    <reaction evidence="14">
        <text>pyridoxine + ATP = pyridoxine 5'-phosphate + ADP + H(+)</text>
        <dbReference type="Rhea" id="RHEA:25108"/>
        <dbReference type="ChEBI" id="CHEBI:15378"/>
        <dbReference type="ChEBI" id="CHEBI:16709"/>
        <dbReference type="ChEBI" id="CHEBI:30616"/>
        <dbReference type="ChEBI" id="CHEBI:58589"/>
        <dbReference type="ChEBI" id="CHEBI:456216"/>
        <dbReference type="EC" id="2.7.1.35"/>
    </reaction>
    <physiologicalReaction direction="left-to-right" evidence="14">
        <dbReference type="Rhea" id="RHEA:25109"/>
    </physiologicalReaction>
</comment>
<keyword evidence="8" id="KW-0547">Nucleotide-binding</keyword>
<dbReference type="NCBIfam" id="TIGR00687">
    <property type="entry name" value="pyridox_kin"/>
    <property type="match status" value="1"/>
</dbReference>
<organism evidence="16 17">
    <name type="scientific">Adineta ricciae</name>
    <name type="common">Rotifer</name>
    <dbReference type="NCBI Taxonomy" id="249248"/>
    <lineage>
        <taxon>Eukaryota</taxon>
        <taxon>Metazoa</taxon>
        <taxon>Spiralia</taxon>
        <taxon>Gnathifera</taxon>
        <taxon>Rotifera</taxon>
        <taxon>Eurotatoria</taxon>
        <taxon>Bdelloidea</taxon>
        <taxon>Adinetida</taxon>
        <taxon>Adinetidae</taxon>
        <taxon>Adineta</taxon>
    </lineage>
</organism>
<keyword evidence="17" id="KW-1185">Reference proteome</keyword>
<evidence type="ECO:0000256" key="4">
    <source>
        <dbReference type="ARBA" id="ARBA00008805"/>
    </source>
</evidence>
<keyword evidence="9" id="KW-0418">Kinase</keyword>
<evidence type="ECO:0000313" key="17">
    <source>
        <dbReference type="Proteomes" id="UP000663828"/>
    </source>
</evidence>
<dbReference type="GO" id="GO:0005524">
    <property type="term" value="F:ATP binding"/>
    <property type="evidence" value="ECO:0007669"/>
    <property type="project" value="UniProtKB-KW"/>
</dbReference>
<dbReference type="Pfam" id="PF08543">
    <property type="entry name" value="Phos_pyr_kin"/>
    <property type="match status" value="1"/>
</dbReference>
<evidence type="ECO:0000256" key="5">
    <source>
        <dbReference type="ARBA" id="ARBA00012104"/>
    </source>
</evidence>
<comment type="pathway">
    <text evidence="1">Cofactor metabolism; pyridoxal 5'-phosphate salvage; pyridoxamine 5'-phosphate from pyridoxamine: step 1/1.</text>
</comment>
<dbReference type="InterPro" id="IPR029056">
    <property type="entry name" value="Ribokinase-like"/>
</dbReference>
<dbReference type="SUPFAM" id="SSF53613">
    <property type="entry name" value="Ribokinase-like"/>
    <property type="match status" value="1"/>
</dbReference>
<evidence type="ECO:0000256" key="12">
    <source>
        <dbReference type="ARBA" id="ARBA00047310"/>
    </source>
</evidence>
<proteinExistence type="inferred from homology"/>
<comment type="pathway">
    <text evidence="2">Cofactor metabolism; pyridoxal 5'-phosphate salvage; pyridoxine 5'-phosphate from pyridoxine: step 1/1.</text>
</comment>
<evidence type="ECO:0000256" key="13">
    <source>
        <dbReference type="ARBA" id="ARBA00047377"/>
    </source>
</evidence>
<dbReference type="PANTHER" id="PTHR10534">
    <property type="entry name" value="PYRIDOXAL KINASE"/>
    <property type="match status" value="1"/>
</dbReference>
<dbReference type="InterPro" id="IPR004625">
    <property type="entry name" value="PyrdxlKinase"/>
</dbReference>
<evidence type="ECO:0000256" key="14">
    <source>
        <dbReference type="ARBA" id="ARBA00048524"/>
    </source>
</evidence>
<comment type="caution">
    <text evidence="16">The sequence shown here is derived from an EMBL/GenBank/DDBJ whole genome shotgun (WGS) entry which is preliminary data.</text>
</comment>
<evidence type="ECO:0000256" key="3">
    <source>
        <dbReference type="ARBA" id="ARBA00005210"/>
    </source>
</evidence>
<feature type="domain" description="Pyridoxamine kinase/Phosphomethylpyrimidine kinase" evidence="15">
    <location>
        <begin position="39"/>
        <end position="281"/>
    </location>
</feature>
<dbReference type="GO" id="GO:0008478">
    <property type="term" value="F:pyridoxal kinase activity"/>
    <property type="evidence" value="ECO:0007669"/>
    <property type="project" value="UniProtKB-EC"/>
</dbReference>
<evidence type="ECO:0000256" key="1">
    <source>
        <dbReference type="ARBA" id="ARBA00004750"/>
    </source>
</evidence>
<gene>
    <name evidence="16" type="ORF">XAT740_LOCUS30535</name>
</gene>
<evidence type="ECO:0000256" key="11">
    <source>
        <dbReference type="ARBA" id="ARBA00032808"/>
    </source>
</evidence>
<evidence type="ECO:0000259" key="15">
    <source>
        <dbReference type="Pfam" id="PF08543"/>
    </source>
</evidence>
<dbReference type="UniPathway" id="UPA01068">
    <property type="reaction ID" value="UER00298"/>
</dbReference>
<keyword evidence="7" id="KW-0808">Transferase</keyword>
<evidence type="ECO:0000256" key="7">
    <source>
        <dbReference type="ARBA" id="ARBA00022679"/>
    </source>
</evidence>
<dbReference type="GO" id="GO:0009443">
    <property type="term" value="P:pyridoxal 5'-phosphate salvage"/>
    <property type="evidence" value="ECO:0007669"/>
    <property type="project" value="InterPro"/>
</dbReference>
<evidence type="ECO:0000256" key="2">
    <source>
        <dbReference type="ARBA" id="ARBA00004835"/>
    </source>
</evidence>
<dbReference type="EMBL" id="CAJNOR010002730">
    <property type="protein sequence ID" value="CAF1333009.1"/>
    <property type="molecule type" value="Genomic_DNA"/>
</dbReference>
<dbReference type="GO" id="GO:0005829">
    <property type="term" value="C:cytosol"/>
    <property type="evidence" value="ECO:0007669"/>
    <property type="project" value="TreeGrafter"/>
</dbReference>
<protein>
    <recommendedName>
        <fullName evidence="6">Pyridoxal kinase</fullName>
        <ecNumber evidence="5">2.7.1.35</ecNumber>
    </recommendedName>
    <alternativeName>
        <fullName evidence="11">Pyridoxine kinase</fullName>
    </alternativeName>
</protein>
<comment type="catalytic activity">
    <reaction evidence="12">
        <text>pyridoxamine + ATP = pyridoxamine 5'-phosphate + ADP + H(+)</text>
        <dbReference type="Rhea" id="RHEA:25104"/>
        <dbReference type="ChEBI" id="CHEBI:15378"/>
        <dbReference type="ChEBI" id="CHEBI:30616"/>
        <dbReference type="ChEBI" id="CHEBI:57761"/>
        <dbReference type="ChEBI" id="CHEBI:58451"/>
        <dbReference type="ChEBI" id="CHEBI:456216"/>
        <dbReference type="EC" id="2.7.1.35"/>
    </reaction>
    <physiologicalReaction direction="left-to-right" evidence="12">
        <dbReference type="Rhea" id="RHEA:25105"/>
    </physiologicalReaction>
</comment>
<evidence type="ECO:0000313" key="16">
    <source>
        <dbReference type="EMBL" id="CAF1333009.1"/>
    </source>
</evidence>
<dbReference type="CDD" id="cd01173">
    <property type="entry name" value="pyridoxal_pyridoxamine_kinase"/>
    <property type="match status" value="1"/>
</dbReference>
<comment type="catalytic activity">
    <reaction evidence="13">
        <text>pyridoxal + ATP = pyridoxal 5'-phosphate + ADP + H(+)</text>
        <dbReference type="Rhea" id="RHEA:10224"/>
        <dbReference type="ChEBI" id="CHEBI:15378"/>
        <dbReference type="ChEBI" id="CHEBI:17310"/>
        <dbReference type="ChEBI" id="CHEBI:30616"/>
        <dbReference type="ChEBI" id="CHEBI:456216"/>
        <dbReference type="ChEBI" id="CHEBI:597326"/>
        <dbReference type="EC" id="2.7.1.35"/>
    </reaction>
    <physiologicalReaction direction="left-to-right" evidence="13">
        <dbReference type="Rhea" id="RHEA:10225"/>
    </physiologicalReaction>
</comment>
<evidence type="ECO:0000256" key="6">
    <source>
        <dbReference type="ARBA" id="ARBA00018134"/>
    </source>
</evidence>
<reference evidence="16" key="1">
    <citation type="submission" date="2021-02" db="EMBL/GenBank/DDBJ databases">
        <authorList>
            <person name="Nowell W R."/>
        </authorList>
    </citation>
    <scope>NUCLEOTIDE SEQUENCE</scope>
</reference>
<keyword evidence="10" id="KW-0067">ATP-binding</keyword>
<dbReference type="AlphaFoldDB" id="A0A815G2H9"/>
<dbReference type="Gene3D" id="3.40.1190.20">
    <property type="match status" value="1"/>
</dbReference>
<comment type="similarity">
    <text evidence="4">Belongs to the pyridoxine kinase family.</text>
</comment>
<dbReference type="EC" id="2.7.1.35" evidence="5"/>
<dbReference type="PANTHER" id="PTHR10534:SF2">
    <property type="entry name" value="PYRIDOXAL KINASE"/>
    <property type="match status" value="1"/>
</dbReference>
<evidence type="ECO:0000256" key="10">
    <source>
        <dbReference type="ARBA" id="ARBA00022840"/>
    </source>
</evidence>
<accession>A0A815G2H9</accession>
<evidence type="ECO:0000256" key="9">
    <source>
        <dbReference type="ARBA" id="ARBA00022777"/>
    </source>
</evidence>
<comment type="pathway">
    <text evidence="3">Cofactor metabolism; pyridoxal 5'-phosphate salvage; pyridoxal 5'-phosphate from pyridoxal: step 1/1.</text>
</comment>
<evidence type="ECO:0000256" key="8">
    <source>
        <dbReference type="ARBA" id="ARBA00022741"/>
    </source>
</evidence>
<name>A0A815G2H9_ADIRI</name>
<dbReference type="InterPro" id="IPR013749">
    <property type="entry name" value="PM/HMP-P_kinase-1"/>
</dbReference>
<sequence length="316" mass="35319">MSSTSNRIPRVLSIQSHVVHGYVGNRCATFILQLYGFEVDVINSVHFSNHTGYSVVKGSRLTADELRSVFQGLMANELFEYDYILTGYMGSGELLHVVAEYITLIKSRSPRVIYICDPVIGDNGKLYVDQSCVEVYKNVILPLADIVTPNDFEFEQLIGGTLECTSDANNNKEQKFWRTLQSLHSIGPSHVIVSSISASKTGGSETMLQMYGSSKKSDHDYQTFRIDFPYLNGCFTGTGDSFSALVLAWFHREKNLISACERSISILHQILLKTIELSKSINVHNTCGNELRLIESRTVIEAADILFHAVLTDRTQ</sequence>
<dbReference type="Proteomes" id="UP000663828">
    <property type="component" value="Unassembled WGS sequence"/>
</dbReference>